<gene>
    <name evidence="1" type="ORF">GCM10008917_16540</name>
</gene>
<dbReference type="EMBL" id="BAAACP010000008">
    <property type="protein sequence ID" value="GAA0864161.1"/>
    <property type="molecule type" value="Genomic_DNA"/>
</dbReference>
<accession>A0ABN1M4G7</accession>
<protein>
    <submittedName>
        <fullName evidence="1">Uncharacterized protein</fullName>
    </submittedName>
</protein>
<sequence length="80" mass="9835">MKFTIIKVQTGKTIIPIKFKLKCIYQFIKNIKLYNLITFGKTILKYWKIVYLEDLYFNRREINGDKSTLLKVWDEYKYTR</sequence>
<comment type="caution">
    <text evidence="1">The sequence shown here is derived from an EMBL/GenBank/DDBJ whole genome shotgun (WGS) entry which is preliminary data.</text>
</comment>
<name>A0ABN1M4G7_9FIRM</name>
<proteinExistence type="predicted"/>
<reference evidence="1 2" key="1">
    <citation type="journal article" date="2019" name="Int. J. Syst. Evol. Microbiol.">
        <title>The Global Catalogue of Microorganisms (GCM) 10K type strain sequencing project: providing services to taxonomists for standard genome sequencing and annotation.</title>
        <authorList>
            <consortium name="The Broad Institute Genomics Platform"/>
            <consortium name="The Broad Institute Genome Sequencing Center for Infectious Disease"/>
            <person name="Wu L."/>
            <person name="Ma J."/>
        </authorList>
    </citation>
    <scope>NUCLEOTIDE SEQUENCE [LARGE SCALE GENOMIC DNA]</scope>
    <source>
        <strain evidence="1 2">JCM 6486</strain>
    </source>
</reference>
<keyword evidence="2" id="KW-1185">Reference proteome</keyword>
<dbReference type="Proteomes" id="UP001400965">
    <property type="component" value="Unassembled WGS sequence"/>
</dbReference>
<evidence type="ECO:0000313" key="2">
    <source>
        <dbReference type="Proteomes" id="UP001400965"/>
    </source>
</evidence>
<organism evidence="1 2">
    <name type="scientific">Paraclostridium tenue</name>
    <dbReference type="NCBI Taxonomy" id="1737"/>
    <lineage>
        <taxon>Bacteria</taxon>
        <taxon>Bacillati</taxon>
        <taxon>Bacillota</taxon>
        <taxon>Clostridia</taxon>
        <taxon>Peptostreptococcales</taxon>
        <taxon>Peptostreptococcaceae</taxon>
        <taxon>Paraclostridium</taxon>
    </lineage>
</organism>
<evidence type="ECO:0000313" key="1">
    <source>
        <dbReference type="EMBL" id="GAA0864161.1"/>
    </source>
</evidence>